<sequence>MHKNVERRINGDPKVYFSDLYKRCEAALRSGKSVQFLEDELLGDEILAFDTGLNSIEKTAILIKEERGEGLEAIQARKLVARVRRLLVCADDLLCAARQGEAKMANLHARRELMFQYEEL</sequence>
<evidence type="ECO:0000313" key="2">
    <source>
        <dbReference type="Proteomes" id="UP001498398"/>
    </source>
</evidence>
<accession>A0ABR1IMJ2</accession>
<reference evidence="1 2" key="1">
    <citation type="submission" date="2024-01" db="EMBL/GenBank/DDBJ databases">
        <title>A draft genome for the cacao thread blight pathogen Marasmiellus scandens.</title>
        <authorList>
            <person name="Baruah I.K."/>
            <person name="Leung J."/>
            <person name="Bukari Y."/>
            <person name="Amoako-Attah I."/>
            <person name="Meinhardt L.W."/>
            <person name="Bailey B.A."/>
            <person name="Cohen S.P."/>
        </authorList>
    </citation>
    <scope>NUCLEOTIDE SEQUENCE [LARGE SCALE GENOMIC DNA]</scope>
    <source>
        <strain evidence="1 2">GH-19</strain>
    </source>
</reference>
<dbReference type="EMBL" id="JBANRG010000093">
    <property type="protein sequence ID" value="KAK7436553.1"/>
    <property type="molecule type" value="Genomic_DNA"/>
</dbReference>
<name>A0ABR1IMJ2_9AGAR</name>
<organism evidence="1 2">
    <name type="scientific">Marasmiellus scandens</name>
    <dbReference type="NCBI Taxonomy" id="2682957"/>
    <lineage>
        <taxon>Eukaryota</taxon>
        <taxon>Fungi</taxon>
        <taxon>Dikarya</taxon>
        <taxon>Basidiomycota</taxon>
        <taxon>Agaricomycotina</taxon>
        <taxon>Agaricomycetes</taxon>
        <taxon>Agaricomycetidae</taxon>
        <taxon>Agaricales</taxon>
        <taxon>Marasmiineae</taxon>
        <taxon>Omphalotaceae</taxon>
        <taxon>Marasmiellus</taxon>
    </lineage>
</organism>
<proteinExistence type="predicted"/>
<evidence type="ECO:0000313" key="1">
    <source>
        <dbReference type="EMBL" id="KAK7436553.1"/>
    </source>
</evidence>
<keyword evidence="2" id="KW-1185">Reference proteome</keyword>
<dbReference type="Proteomes" id="UP001498398">
    <property type="component" value="Unassembled WGS sequence"/>
</dbReference>
<gene>
    <name evidence="1" type="ORF">VKT23_019107</name>
</gene>
<comment type="caution">
    <text evidence="1">The sequence shown here is derived from an EMBL/GenBank/DDBJ whole genome shotgun (WGS) entry which is preliminary data.</text>
</comment>
<protein>
    <submittedName>
        <fullName evidence="1">Uncharacterized protein</fullName>
    </submittedName>
</protein>